<dbReference type="PROSITE" id="PS51752">
    <property type="entry name" value="JACALIN_LECTIN"/>
    <property type="match status" value="1"/>
</dbReference>
<proteinExistence type="predicted"/>
<sequence length="194" mass="21134">MGWRWGRSQDIYATPYRLQSVTIYSCLVIDSLAFSYTDRDGQHHSSGHWDGHGGACNTVLLGPSEFLTGISGTIDSYEDQSQVITSLMLVTNARSYGPFGRTQGTPFQVPLQSNGCIVGFFGRADQYLNAVGVYTNHNAGVARIGPWGGDGGMSCDIDDHNDQQHHAGPWGGCGGNDHKVSLKHNEIKLLFKKK</sequence>
<accession>A0A835BHQ8</accession>
<dbReference type="SMART" id="SM00915">
    <property type="entry name" value="Jacalin"/>
    <property type="match status" value="1"/>
</dbReference>
<dbReference type="GO" id="GO:0030246">
    <property type="term" value="F:carbohydrate binding"/>
    <property type="evidence" value="ECO:0007669"/>
    <property type="project" value="UniProtKB-KW"/>
</dbReference>
<dbReference type="InterPro" id="IPR033734">
    <property type="entry name" value="Jacalin-like_lectin_dom_plant"/>
</dbReference>
<dbReference type="InterPro" id="IPR036404">
    <property type="entry name" value="Jacalin-like_lectin_dom_sf"/>
</dbReference>
<dbReference type="EMBL" id="JACEFO010001828">
    <property type="protein sequence ID" value="KAF8700221.1"/>
    <property type="molecule type" value="Genomic_DNA"/>
</dbReference>
<evidence type="ECO:0000256" key="1">
    <source>
        <dbReference type="ARBA" id="ARBA00022734"/>
    </source>
</evidence>
<dbReference type="CDD" id="cd09612">
    <property type="entry name" value="Jacalin"/>
    <property type="match status" value="1"/>
</dbReference>
<evidence type="ECO:0000259" key="2">
    <source>
        <dbReference type="PROSITE" id="PS51752"/>
    </source>
</evidence>
<keyword evidence="1" id="KW-0430">Lectin</keyword>
<reference evidence="3" key="1">
    <citation type="submission" date="2020-07" db="EMBL/GenBank/DDBJ databases">
        <title>Genome sequence and genetic diversity analysis of an under-domesticated orphan crop, white fonio (Digitaria exilis).</title>
        <authorList>
            <person name="Bennetzen J.L."/>
            <person name="Chen S."/>
            <person name="Ma X."/>
            <person name="Wang X."/>
            <person name="Yssel A.E.J."/>
            <person name="Chaluvadi S.R."/>
            <person name="Johnson M."/>
            <person name="Gangashetty P."/>
            <person name="Hamidou F."/>
            <person name="Sanogo M.D."/>
            <person name="Zwaenepoel A."/>
            <person name="Wallace J."/>
            <person name="Van De Peer Y."/>
            <person name="Van Deynze A."/>
        </authorList>
    </citation>
    <scope>NUCLEOTIDE SEQUENCE</scope>
    <source>
        <tissue evidence="3">Leaves</tissue>
    </source>
</reference>
<organism evidence="3 4">
    <name type="scientific">Digitaria exilis</name>
    <dbReference type="NCBI Taxonomy" id="1010633"/>
    <lineage>
        <taxon>Eukaryota</taxon>
        <taxon>Viridiplantae</taxon>
        <taxon>Streptophyta</taxon>
        <taxon>Embryophyta</taxon>
        <taxon>Tracheophyta</taxon>
        <taxon>Spermatophyta</taxon>
        <taxon>Magnoliopsida</taxon>
        <taxon>Liliopsida</taxon>
        <taxon>Poales</taxon>
        <taxon>Poaceae</taxon>
        <taxon>PACMAD clade</taxon>
        <taxon>Panicoideae</taxon>
        <taxon>Panicodae</taxon>
        <taxon>Paniceae</taxon>
        <taxon>Anthephorinae</taxon>
        <taxon>Digitaria</taxon>
    </lineage>
</organism>
<evidence type="ECO:0000313" key="3">
    <source>
        <dbReference type="EMBL" id="KAF8700221.1"/>
    </source>
</evidence>
<dbReference type="InterPro" id="IPR001229">
    <property type="entry name" value="Jacalin-like_lectin_dom"/>
</dbReference>
<dbReference type="Pfam" id="PF01419">
    <property type="entry name" value="Jacalin"/>
    <property type="match status" value="1"/>
</dbReference>
<name>A0A835BHQ8_9POAL</name>
<dbReference type="Proteomes" id="UP000636709">
    <property type="component" value="Unassembled WGS sequence"/>
</dbReference>
<dbReference type="SUPFAM" id="SSF51101">
    <property type="entry name" value="Mannose-binding lectins"/>
    <property type="match status" value="2"/>
</dbReference>
<keyword evidence="4" id="KW-1185">Reference proteome</keyword>
<protein>
    <recommendedName>
        <fullName evidence="2">Jacalin-type lectin domain-containing protein</fullName>
    </recommendedName>
</protein>
<dbReference type="AlphaFoldDB" id="A0A835BHQ8"/>
<dbReference type="OrthoDB" id="693107at2759"/>
<dbReference type="Gene3D" id="2.100.10.30">
    <property type="entry name" value="Jacalin-like lectin domain"/>
    <property type="match status" value="1"/>
</dbReference>
<comment type="caution">
    <text evidence="3">The sequence shown here is derived from an EMBL/GenBank/DDBJ whole genome shotgun (WGS) entry which is preliminary data.</text>
</comment>
<gene>
    <name evidence="3" type="ORF">HU200_034600</name>
</gene>
<dbReference type="PANTHER" id="PTHR46506">
    <property type="entry name" value="OS05G0143600 PROTEIN"/>
    <property type="match status" value="1"/>
</dbReference>
<feature type="domain" description="Jacalin-type lectin" evidence="2">
    <location>
        <begin position="1"/>
        <end position="137"/>
    </location>
</feature>
<evidence type="ECO:0000313" key="4">
    <source>
        <dbReference type="Proteomes" id="UP000636709"/>
    </source>
</evidence>